<dbReference type="Pfam" id="PF24803">
    <property type="entry name" value="DUF7704"/>
    <property type="match status" value="1"/>
</dbReference>
<organism evidence="3 4">
    <name type="scientific">Diplocarpon rosae</name>
    <dbReference type="NCBI Taxonomy" id="946125"/>
    <lineage>
        <taxon>Eukaryota</taxon>
        <taxon>Fungi</taxon>
        <taxon>Dikarya</taxon>
        <taxon>Ascomycota</taxon>
        <taxon>Pezizomycotina</taxon>
        <taxon>Leotiomycetes</taxon>
        <taxon>Helotiales</taxon>
        <taxon>Drepanopezizaceae</taxon>
        <taxon>Diplocarpon</taxon>
    </lineage>
</organism>
<feature type="transmembrane region" description="Helical" evidence="1">
    <location>
        <begin position="111"/>
        <end position="132"/>
    </location>
</feature>
<dbReference type="Proteomes" id="UP001285354">
    <property type="component" value="Unassembled WGS sequence"/>
</dbReference>
<feature type="transmembrane region" description="Helical" evidence="1">
    <location>
        <begin position="12"/>
        <end position="31"/>
    </location>
</feature>
<dbReference type="InterPro" id="IPR056121">
    <property type="entry name" value="DUF7704"/>
</dbReference>
<keyword evidence="1" id="KW-0472">Membrane</keyword>
<reference evidence="3" key="1">
    <citation type="submission" date="2023-06" db="EMBL/GenBank/DDBJ databases">
        <title>Draft genome of Marssonina rosae.</title>
        <authorList>
            <person name="Cheng Q."/>
        </authorList>
    </citation>
    <scope>NUCLEOTIDE SEQUENCE</scope>
    <source>
        <strain evidence="3">R4</strain>
    </source>
</reference>
<comment type="caution">
    <text evidence="3">The sequence shown here is derived from an EMBL/GenBank/DDBJ whole genome shotgun (WGS) entry which is preliminary data.</text>
</comment>
<keyword evidence="1" id="KW-1133">Transmembrane helix</keyword>
<dbReference type="EMBL" id="JAUBYV010000006">
    <property type="protein sequence ID" value="KAK2625999.1"/>
    <property type="molecule type" value="Genomic_DNA"/>
</dbReference>
<feature type="transmembrane region" description="Helical" evidence="1">
    <location>
        <begin position="152"/>
        <end position="172"/>
    </location>
</feature>
<protein>
    <recommendedName>
        <fullName evidence="2">DUF7704 domain-containing protein</fullName>
    </recommendedName>
</protein>
<evidence type="ECO:0000259" key="2">
    <source>
        <dbReference type="Pfam" id="PF24803"/>
    </source>
</evidence>
<keyword evidence="1" id="KW-0812">Transmembrane</keyword>
<name>A0AAD9WEH9_9HELO</name>
<feature type="transmembrane region" description="Helical" evidence="1">
    <location>
        <begin position="81"/>
        <end position="99"/>
    </location>
</feature>
<evidence type="ECO:0000313" key="3">
    <source>
        <dbReference type="EMBL" id="KAK2625999.1"/>
    </source>
</evidence>
<gene>
    <name evidence="3" type="ORF">QTJ16_004261</name>
</gene>
<dbReference type="PANTHER" id="PTHR37019">
    <property type="entry name" value="CHROMOSOME 1, WHOLE GENOME SHOTGUN SEQUENCE"/>
    <property type="match status" value="1"/>
</dbReference>
<keyword evidence="4" id="KW-1185">Reference proteome</keyword>
<dbReference type="AlphaFoldDB" id="A0AAD9WEH9"/>
<proteinExistence type="predicted"/>
<evidence type="ECO:0000256" key="1">
    <source>
        <dbReference type="SAM" id="Phobius"/>
    </source>
</evidence>
<accession>A0AAD9WEH9</accession>
<dbReference type="PANTHER" id="PTHR37019:SF1">
    <property type="entry name" value="EXPERA DOMAIN-CONTAINING PROTEIN"/>
    <property type="match status" value="1"/>
</dbReference>
<sequence>MPPSQLTHISLLYRLYFLCFEPIGALAGTYLCLFDPQRFLAGTVPLPAYLASSSSSSPVTKSWPPQEVGIPGPRTVDLSPLLRMALTNIASLYVLFAVNEGLLLRLTREKRVWCTVIVAMVCADVGHIYAAWAISPERLAAGKLGSWTSDEWINYGTLFAGLGLRIAFLLGFGRR</sequence>
<evidence type="ECO:0000313" key="4">
    <source>
        <dbReference type="Proteomes" id="UP001285354"/>
    </source>
</evidence>
<feature type="domain" description="DUF7704" evidence="2">
    <location>
        <begin position="8"/>
        <end position="173"/>
    </location>
</feature>